<feature type="signal peptide" evidence="2">
    <location>
        <begin position="1"/>
        <end position="19"/>
    </location>
</feature>
<dbReference type="AlphaFoldDB" id="A0A7S7SI95"/>
<keyword evidence="2" id="KW-0732">Signal</keyword>
<dbReference type="EMBL" id="CP063849">
    <property type="protein sequence ID" value="QOY85478.1"/>
    <property type="molecule type" value="Genomic_DNA"/>
</dbReference>
<reference evidence="3 4" key="1">
    <citation type="submission" date="2020-10" db="EMBL/GenBank/DDBJ databases">
        <title>Complete genome sequence of Paludibaculum fermentans P105T, a facultatively anaerobic acidobacterium capable of dissimilatory Fe(III) reduction.</title>
        <authorList>
            <person name="Dedysh S.N."/>
            <person name="Beletsky A.V."/>
            <person name="Kulichevskaya I.S."/>
            <person name="Mardanov A.V."/>
            <person name="Ravin N.V."/>
        </authorList>
    </citation>
    <scope>NUCLEOTIDE SEQUENCE [LARGE SCALE GENOMIC DNA]</scope>
    <source>
        <strain evidence="3 4">P105</strain>
    </source>
</reference>
<dbReference type="RefSeq" id="WP_194447148.1">
    <property type="nucleotide sequence ID" value="NZ_CP063849.1"/>
</dbReference>
<feature type="compositionally biased region" description="Low complexity" evidence="1">
    <location>
        <begin position="508"/>
        <end position="524"/>
    </location>
</feature>
<proteinExistence type="predicted"/>
<evidence type="ECO:0008006" key="5">
    <source>
        <dbReference type="Google" id="ProtNLM"/>
    </source>
</evidence>
<dbReference type="Proteomes" id="UP000593892">
    <property type="component" value="Chromosome"/>
</dbReference>
<organism evidence="3 4">
    <name type="scientific">Paludibaculum fermentans</name>
    <dbReference type="NCBI Taxonomy" id="1473598"/>
    <lineage>
        <taxon>Bacteria</taxon>
        <taxon>Pseudomonadati</taxon>
        <taxon>Acidobacteriota</taxon>
        <taxon>Terriglobia</taxon>
        <taxon>Bryobacterales</taxon>
        <taxon>Bryobacteraceae</taxon>
        <taxon>Paludibaculum</taxon>
    </lineage>
</organism>
<evidence type="ECO:0000313" key="4">
    <source>
        <dbReference type="Proteomes" id="UP000593892"/>
    </source>
</evidence>
<feature type="region of interest" description="Disordered" evidence="1">
    <location>
        <begin position="508"/>
        <end position="541"/>
    </location>
</feature>
<dbReference type="SUPFAM" id="SSF63829">
    <property type="entry name" value="Calcium-dependent phosphotriesterase"/>
    <property type="match status" value="1"/>
</dbReference>
<sequence>MKIRFWILPAALAAVSAFAVETKTWTQSESAEFEKGKLKGLALSSEGRLSLAPTWKEIFDAGVPHLWCAVANGKGEVFAGGADGKVFAINAQGKGRTLATLEGGAVYALAAGTKNDVYAAVSPEAKIYRIESDGKSTLFSTLKAGYVWALVPAAGGGFYAATGNPGQIQKIGTDGKATVFFDAGETHVRSLAMDSKGNLIAGTEPGGLVLRVGPDGTGFVLYQTSKREVTAVVAGQDGAIYAAASGTRSAVPMVTPVAPAPAPAAAAAAGGGVQIQIGGGARPQAAAPPSIGVASAPGNSEIYRIAADGEPRRIWSNSLLTVYALAFDKNGKLLAGTGNMGRIYRIDTDFTFTRLVDSEPQQVTAMAAGPGGAVIAVTANPAKVFQLGPTLERTGSIESELFDAGSFTYWGRLRNESELNGGKISVEAHSGNLDRAEKNWSPWAAVDAAAGSRVSAPPARFLGWRATLTAAPDGRSPVLKLVEAAYQAKNVAPVLEAVEVTPANYKFPTSSSSLTASSSLSLPPIGQSRRPSSSSATDTGAGAATLSFEKGTLGARWRAHDANGDTLEYKVEIRGAEEREWKLLKEKVKDARLNWDSTAFADGRYQLRVTATDDTDNYPGQGLTTVMESEEFVIDNTPPQIEGLTARVDGGKLRIQFKATDALNSLQFAEYSVNGGEWISAKPTTQITDSPAHEYNLEAEKPAGTEFTVAVKVADENDNLAVRKVTIH</sequence>
<evidence type="ECO:0000313" key="3">
    <source>
        <dbReference type="EMBL" id="QOY85478.1"/>
    </source>
</evidence>
<name>A0A7S7SI95_PALFE</name>
<protein>
    <recommendedName>
        <fullName evidence="5">Fibronectin type-III domain-containing protein</fullName>
    </recommendedName>
</protein>
<dbReference type="KEGG" id="pfer:IRI77_21915"/>
<feature type="chain" id="PRO_5032958543" description="Fibronectin type-III domain-containing protein" evidence="2">
    <location>
        <begin position="20"/>
        <end position="728"/>
    </location>
</feature>
<feature type="compositionally biased region" description="Low complexity" evidence="1">
    <location>
        <begin position="532"/>
        <end position="541"/>
    </location>
</feature>
<keyword evidence="4" id="KW-1185">Reference proteome</keyword>
<evidence type="ECO:0000256" key="2">
    <source>
        <dbReference type="SAM" id="SignalP"/>
    </source>
</evidence>
<dbReference type="InterPro" id="IPR015943">
    <property type="entry name" value="WD40/YVTN_repeat-like_dom_sf"/>
</dbReference>
<evidence type="ECO:0000256" key="1">
    <source>
        <dbReference type="SAM" id="MobiDB-lite"/>
    </source>
</evidence>
<dbReference type="Gene3D" id="2.130.10.10">
    <property type="entry name" value="YVTN repeat-like/Quinoprotein amine dehydrogenase"/>
    <property type="match status" value="1"/>
</dbReference>
<accession>A0A7S7SI95</accession>
<gene>
    <name evidence="3" type="ORF">IRI77_21915</name>
</gene>